<protein>
    <submittedName>
        <fullName evidence="1">Uncharacterized protein</fullName>
    </submittedName>
</protein>
<reference evidence="1 2" key="1">
    <citation type="journal article" date="2023" name="Plants (Basel)">
        <title>Bridging the Gap: Combining Genomics and Transcriptomics Approaches to Understand Stylosanthes scabra, an Orphan Legume from the Brazilian Caatinga.</title>
        <authorList>
            <person name="Ferreira-Neto J.R.C."/>
            <person name="da Silva M.D."/>
            <person name="Binneck E."/>
            <person name="de Melo N.F."/>
            <person name="da Silva R.H."/>
            <person name="de Melo A.L.T.M."/>
            <person name="Pandolfi V."/>
            <person name="Bustamante F.O."/>
            <person name="Brasileiro-Vidal A.C."/>
            <person name="Benko-Iseppon A.M."/>
        </authorList>
    </citation>
    <scope>NUCLEOTIDE SEQUENCE [LARGE SCALE GENOMIC DNA]</scope>
    <source>
        <tissue evidence="1">Leaves</tissue>
    </source>
</reference>
<gene>
    <name evidence="1" type="ORF">PIB30_008530</name>
</gene>
<dbReference type="EMBL" id="JASCZI010271879">
    <property type="protein sequence ID" value="MED6216545.1"/>
    <property type="molecule type" value="Genomic_DNA"/>
</dbReference>
<accession>A0ABU6Z4M6</accession>
<proteinExistence type="predicted"/>
<dbReference type="Proteomes" id="UP001341840">
    <property type="component" value="Unassembled WGS sequence"/>
</dbReference>
<evidence type="ECO:0000313" key="2">
    <source>
        <dbReference type="Proteomes" id="UP001341840"/>
    </source>
</evidence>
<evidence type="ECO:0000313" key="1">
    <source>
        <dbReference type="EMBL" id="MED6216545.1"/>
    </source>
</evidence>
<sequence>MFSYTHHLFCAKSALGWSPSSFHHKPLCYYTNTFSSSSSPSLSLSLFFGEASSIVIPIRTLTFPSSFENSLYFDLFEDTFEYVADLFVSQLSVTIALRRVKHRIETEFFLQNLSDRVFFLRPPISPPRHHCPAIASSSSDGGD</sequence>
<keyword evidence="2" id="KW-1185">Reference proteome</keyword>
<comment type="caution">
    <text evidence="1">The sequence shown here is derived from an EMBL/GenBank/DDBJ whole genome shotgun (WGS) entry which is preliminary data.</text>
</comment>
<organism evidence="1 2">
    <name type="scientific">Stylosanthes scabra</name>
    <dbReference type="NCBI Taxonomy" id="79078"/>
    <lineage>
        <taxon>Eukaryota</taxon>
        <taxon>Viridiplantae</taxon>
        <taxon>Streptophyta</taxon>
        <taxon>Embryophyta</taxon>
        <taxon>Tracheophyta</taxon>
        <taxon>Spermatophyta</taxon>
        <taxon>Magnoliopsida</taxon>
        <taxon>eudicotyledons</taxon>
        <taxon>Gunneridae</taxon>
        <taxon>Pentapetalae</taxon>
        <taxon>rosids</taxon>
        <taxon>fabids</taxon>
        <taxon>Fabales</taxon>
        <taxon>Fabaceae</taxon>
        <taxon>Papilionoideae</taxon>
        <taxon>50 kb inversion clade</taxon>
        <taxon>dalbergioids sensu lato</taxon>
        <taxon>Dalbergieae</taxon>
        <taxon>Pterocarpus clade</taxon>
        <taxon>Stylosanthes</taxon>
    </lineage>
</organism>
<name>A0ABU6Z4M6_9FABA</name>